<protein>
    <submittedName>
        <fullName evidence="2">Uncharacterized protein</fullName>
    </submittedName>
</protein>
<proteinExistence type="predicted"/>
<feature type="transmembrane region" description="Helical" evidence="1">
    <location>
        <begin position="37"/>
        <end position="55"/>
    </location>
</feature>
<feature type="transmembrane region" description="Helical" evidence="1">
    <location>
        <begin position="61"/>
        <end position="80"/>
    </location>
</feature>
<keyword evidence="1" id="KW-0472">Membrane</keyword>
<gene>
    <name evidence="2" type="ORF">GA0070216_11756</name>
</gene>
<dbReference type="Proteomes" id="UP000198797">
    <property type="component" value="Unassembled WGS sequence"/>
</dbReference>
<organism evidence="2 3">
    <name type="scientific">Micromonospora matsumotoense</name>
    <dbReference type="NCBI Taxonomy" id="121616"/>
    <lineage>
        <taxon>Bacteria</taxon>
        <taxon>Bacillati</taxon>
        <taxon>Actinomycetota</taxon>
        <taxon>Actinomycetes</taxon>
        <taxon>Micromonosporales</taxon>
        <taxon>Micromonosporaceae</taxon>
        <taxon>Micromonospora</taxon>
    </lineage>
</organism>
<feature type="transmembrane region" description="Helical" evidence="1">
    <location>
        <begin position="168"/>
        <end position="189"/>
    </location>
</feature>
<evidence type="ECO:0000313" key="2">
    <source>
        <dbReference type="EMBL" id="SCF44500.1"/>
    </source>
</evidence>
<reference evidence="3" key="1">
    <citation type="submission" date="2016-06" db="EMBL/GenBank/DDBJ databases">
        <authorList>
            <person name="Varghese N."/>
            <person name="Submissions Spin"/>
        </authorList>
    </citation>
    <scope>NUCLEOTIDE SEQUENCE [LARGE SCALE GENOMIC DNA]</scope>
    <source>
        <strain evidence="3">DSM 44100</strain>
    </source>
</reference>
<feature type="transmembrane region" description="Helical" evidence="1">
    <location>
        <begin position="195"/>
        <end position="213"/>
    </location>
</feature>
<keyword evidence="3" id="KW-1185">Reference proteome</keyword>
<dbReference type="Pfam" id="PF18159">
    <property type="entry name" value="S_4TM"/>
    <property type="match status" value="1"/>
</dbReference>
<name>A0A1C5AH19_9ACTN</name>
<sequence length="309" mass="34043">MAERTDSLLRRQNEPEMMALLRAMAVCHSRAQRLDGLRMWISVGVGAAGAVVALTGVSGTAVTAVGALWAVANAVGLGSWSNGQIRRAATLQEMFDVELFGLPWNTVAVGERIGAHEVSRLDRAFRGGERYLHDYYEVPPLPVPWDVLACQQQNLGWGARLRRRYAHAVLAGVAGWVLVGMTFGVVAGLTVSQLLLQWFVPSLGALLLGVEIYRGQRDVAADRDRAMAILQGHITSAVRRRDHPATTTELLTVARQIQDVIFHSRRGHPRVPNWFFRRFHAADRLDFQSTMDSLAELLKVPAPVARLDG</sequence>
<evidence type="ECO:0000313" key="3">
    <source>
        <dbReference type="Proteomes" id="UP000198797"/>
    </source>
</evidence>
<accession>A0A1C5AH19</accession>
<dbReference type="AlphaFoldDB" id="A0A1C5AH19"/>
<keyword evidence="1" id="KW-1133">Transmembrane helix</keyword>
<evidence type="ECO:0000256" key="1">
    <source>
        <dbReference type="SAM" id="Phobius"/>
    </source>
</evidence>
<dbReference type="OrthoDB" id="3297333at2"/>
<dbReference type="InterPro" id="IPR049920">
    <property type="entry name" value="IK1_05631-like"/>
</dbReference>
<dbReference type="RefSeq" id="WP_141723206.1">
    <property type="nucleotide sequence ID" value="NZ_FMCU01000017.1"/>
</dbReference>
<dbReference type="STRING" id="121616.GA0070216_11756"/>
<dbReference type="EMBL" id="FMCU01000017">
    <property type="protein sequence ID" value="SCF44500.1"/>
    <property type="molecule type" value="Genomic_DNA"/>
</dbReference>
<keyword evidence="1" id="KW-0812">Transmembrane</keyword>